<sequence>MLIKIPNSAVWVILGAQWGDEGKGKIVDLLSEDADIVVRYQGGANAGHTVSFDGKTYVLHLLPSGIFHPNVVCVIGNGVVLDPVALIEEIEMVKSAGVDISGRLLISHNAHLIMPYHKLLDKLFEQGDDKIGTTGKGIGPAYIDKYARVGIRVVDLLDRDILCKKLRRNIDAKNEIIEKIYGVTRFEVEKIIDEYIEFDKKIDEYVTDTAVYLNKAIKEGKKILLEGAQGALLDIDHGTYPYVTSSNPTAGGASTGSGIPPTKINGVIGVIKAYTTRVGEGPFPTELKDEIGDYIREKGHEYGATTGRPRRCGWLDIVSLNYTIMVNGIEKLAMTKLDVLDELDEIKICVAYEINGKKLKNFPTNSETLSKVKPVYESFKGWKTKTSNLRSYSELPSEAREFIEAVGKLTGVEISIISVGADRNQTILR</sequence>
<keyword evidence="3 8" id="KW-0479">Metal-binding</keyword>
<keyword evidence="5 8" id="KW-0658">Purine biosynthesis</keyword>
<feature type="active site" evidence="9">
    <location>
        <position position="145"/>
    </location>
</feature>
<organism evidence="12 13">
    <name type="scientific">Candidatus Kryptonium thompsonii</name>
    <dbReference type="NCBI Taxonomy" id="1633631"/>
    <lineage>
        <taxon>Bacteria</taxon>
        <taxon>Pseudomonadati</taxon>
        <taxon>Candidatus Kryptoniota</taxon>
        <taxon>Candidatus Kryptonium</taxon>
    </lineage>
</organism>
<evidence type="ECO:0000256" key="3">
    <source>
        <dbReference type="ARBA" id="ARBA00022723"/>
    </source>
</evidence>
<dbReference type="InterPro" id="IPR042109">
    <property type="entry name" value="Adenylosuccinate_synth_dom1"/>
</dbReference>
<name>A0A0P1LYE1_9BACT</name>
<feature type="binding site" description="in other chain" evidence="8">
    <location>
        <position position="229"/>
    </location>
    <ligand>
        <name>IMP</name>
        <dbReference type="ChEBI" id="CHEBI:58053"/>
        <note>ligand shared between dimeric partners</note>
    </ligand>
</feature>
<reference evidence="12 13" key="2">
    <citation type="submission" date="2015-11" db="EMBL/GenBank/DDBJ databases">
        <authorList>
            <person name="Zhang Y."/>
            <person name="Guo Z."/>
        </authorList>
    </citation>
    <scope>NUCLEOTIDE SEQUENCE [LARGE SCALE GENOMIC DNA]</scope>
    <source>
        <strain evidence="12">JGI-4</strain>
    </source>
</reference>
<feature type="binding site" evidence="8">
    <location>
        <begin position="418"/>
        <end position="420"/>
    </location>
    <ligand>
        <name>GTP</name>
        <dbReference type="ChEBI" id="CHEBI:37565"/>
    </ligand>
</feature>
<feature type="binding site" evidence="8">
    <location>
        <position position="310"/>
    </location>
    <ligand>
        <name>GTP</name>
        <dbReference type="ChEBI" id="CHEBI:37565"/>
    </ligand>
</feature>
<dbReference type="NCBIfam" id="TIGR00184">
    <property type="entry name" value="purA"/>
    <property type="match status" value="1"/>
</dbReference>
<dbReference type="HAMAP" id="MF_00011">
    <property type="entry name" value="Adenylosucc_synth"/>
    <property type="match status" value="1"/>
</dbReference>
<evidence type="ECO:0000313" key="11">
    <source>
        <dbReference type="EMBL" id="CUS79074.1"/>
    </source>
</evidence>
<keyword evidence="6 8" id="KW-0460">Magnesium</keyword>
<feature type="binding site" evidence="8">
    <location>
        <begin position="47"/>
        <end position="49"/>
    </location>
    <ligand>
        <name>GTP</name>
        <dbReference type="ChEBI" id="CHEBI:37565"/>
    </ligand>
</feature>
<comment type="pathway">
    <text evidence="8 10">Purine metabolism; AMP biosynthesis via de novo pathway; AMP from IMP: step 1/2.</text>
</comment>
<comment type="subcellular location">
    <subcellularLocation>
        <location evidence="8">Cytoplasm</location>
    </subcellularLocation>
</comment>
<feature type="active site" description="Proton donor" evidence="8">
    <location>
        <position position="48"/>
    </location>
</feature>
<feature type="binding site" evidence="8">
    <location>
        <begin position="19"/>
        <end position="25"/>
    </location>
    <ligand>
        <name>GTP</name>
        <dbReference type="ChEBI" id="CHEBI:37565"/>
    </ligand>
</feature>
<dbReference type="InterPro" id="IPR042111">
    <property type="entry name" value="Adenylosuccinate_synth_dom3"/>
</dbReference>
<reference evidence="11 14" key="1">
    <citation type="submission" date="2015-11" db="EMBL/GenBank/DDBJ databases">
        <authorList>
            <person name="Varghese N."/>
        </authorList>
    </citation>
    <scope>NUCLEOTIDE SEQUENCE [LARGE SCALE GENOMIC DNA]</scope>
    <source>
        <strain evidence="11 14">JGI-8</strain>
    </source>
</reference>
<comment type="catalytic activity">
    <reaction evidence="8 10">
        <text>IMP + L-aspartate + GTP = N(6)-(1,2-dicarboxyethyl)-AMP + GDP + phosphate + 2 H(+)</text>
        <dbReference type="Rhea" id="RHEA:15753"/>
        <dbReference type="ChEBI" id="CHEBI:15378"/>
        <dbReference type="ChEBI" id="CHEBI:29991"/>
        <dbReference type="ChEBI" id="CHEBI:37565"/>
        <dbReference type="ChEBI" id="CHEBI:43474"/>
        <dbReference type="ChEBI" id="CHEBI:57567"/>
        <dbReference type="ChEBI" id="CHEBI:58053"/>
        <dbReference type="ChEBI" id="CHEBI:58189"/>
        <dbReference type="EC" id="6.3.4.4"/>
    </reaction>
</comment>
<dbReference type="PANTHER" id="PTHR11846:SF0">
    <property type="entry name" value="ADENYLOSUCCINATE SYNTHETASE"/>
    <property type="match status" value="1"/>
</dbReference>
<feature type="binding site" description="in other chain" evidence="8">
    <location>
        <begin position="45"/>
        <end position="48"/>
    </location>
    <ligand>
        <name>IMP</name>
        <dbReference type="ChEBI" id="CHEBI:58053"/>
        <note>ligand shared between dimeric partners</note>
    </ligand>
</feature>
<dbReference type="Proteomes" id="UP000182011">
    <property type="component" value="Unassembled WGS sequence"/>
</dbReference>
<evidence type="ECO:0000256" key="6">
    <source>
        <dbReference type="ARBA" id="ARBA00022842"/>
    </source>
</evidence>
<dbReference type="InterPro" id="IPR042110">
    <property type="entry name" value="Adenylosuccinate_synth_dom2"/>
</dbReference>
<feature type="binding site" description="in other chain" evidence="8">
    <location>
        <begin position="20"/>
        <end position="23"/>
    </location>
    <ligand>
        <name>IMP</name>
        <dbReference type="ChEBI" id="CHEBI:58053"/>
        <note>ligand shared between dimeric partners</note>
    </ligand>
</feature>
<dbReference type="EMBL" id="CZVI01000002">
    <property type="protein sequence ID" value="CUS79074.1"/>
    <property type="molecule type" value="Genomic_DNA"/>
</dbReference>
<dbReference type="EMBL" id="FAOP01000004">
    <property type="protein sequence ID" value="CUU03775.1"/>
    <property type="molecule type" value="Genomic_DNA"/>
</dbReference>
<dbReference type="GO" id="GO:0000287">
    <property type="term" value="F:magnesium ion binding"/>
    <property type="evidence" value="ECO:0007669"/>
    <property type="project" value="UniProtKB-UniRule"/>
</dbReference>
<dbReference type="InterPro" id="IPR033128">
    <property type="entry name" value="Adenylosuccin_syn_Lys_AS"/>
</dbReference>
<accession>A0A0S4N0M8</accession>
<feature type="binding site" description="in other chain" evidence="8">
    <location>
        <position position="134"/>
    </location>
    <ligand>
        <name>IMP</name>
        <dbReference type="ChEBI" id="CHEBI:58053"/>
        <note>ligand shared between dimeric partners</note>
    </ligand>
</feature>
<comment type="cofactor">
    <cofactor evidence="8">
        <name>Mg(2+)</name>
        <dbReference type="ChEBI" id="CHEBI:18420"/>
    </cofactor>
    <text evidence="8">Binds 1 Mg(2+) ion per subunit.</text>
</comment>
<dbReference type="InterPro" id="IPR001114">
    <property type="entry name" value="Adenylosuccinate_synthetase"/>
</dbReference>
<feature type="binding site" evidence="8">
    <location>
        <position position="20"/>
    </location>
    <ligand>
        <name>Mg(2+)</name>
        <dbReference type="ChEBI" id="CHEBI:18420"/>
    </ligand>
</feature>
<dbReference type="NCBIfam" id="NF010355">
    <property type="entry name" value="PRK13783.1"/>
    <property type="match status" value="1"/>
</dbReference>
<keyword evidence="4 8" id="KW-0547">Nucleotide-binding</keyword>
<keyword evidence="14" id="KW-1185">Reference proteome</keyword>
<dbReference type="PROSITE" id="PS01266">
    <property type="entry name" value="ADENYLOSUCCIN_SYN_1"/>
    <property type="match status" value="1"/>
</dbReference>
<evidence type="ECO:0000256" key="2">
    <source>
        <dbReference type="ARBA" id="ARBA00022598"/>
    </source>
</evidence>
<keyword evidence="8" id="KW-0963">Cytoplasm</keyword>
<comment type="similarity">
    <text evidence="8 10">Belongs to the adenylosuccinate synthetase family.</text>
</comment>
<accession>A0A0P1LH80</accession>
<evidence type="ECO:0000313" key="13">
    <source>
        <dbReference type="Proteomes" id="UP000182011"/>
    </source>
</evidence>
<feature type="binding site" evidence="8">
    <location>
        <begin position="304"/>
        <end position="310"/>
    </location>
    <ligand>
        <name>substrate</name>
    </ligand>
</feature>
<keyword evidence="2 8" id="KW-0436">Ligase</keyword>
<dbReference type="GO" id="GO:0005737">
    <property type="term" value="C:cytoplasm"/>
    <property type="evidence" value="ECO:0007669"/>
    <property type="project" value="UniProtKB-SubCell"/>
</dbReference>
<gene>
    <name evidence="8" type="primary">purA</name>
    <name evidence="12" type="ORF">JGI4_00842</name>
    <name evidence="11" type="ORF">JGI8_00277</name>
</gene>
<accession>A0A0P1LW25</accession>
<accession>A0A0P1LV60</accession>
<dbReference type="CDD" id="cd03108">
    <property type="entry name" value="AdSS"/>
    <property type="match status" value="1"/>
</dbReference>
<dbReference type="GO" id="GO:0044208">
    <property type="term" value="P:'de novo' AMP biosynthetic process"/>
    <property type="evidence" value="ECO:0007669"/>
    <property type="project" value="UniProtKB-UniRule"/>
</dbReference>
<accession>A0A0P1LD42</accession>
<dbReference type="PANTHER" id="PTHR11846">
    <property type="entry name" value="ADENYLOSUCCINATE SYNTHETASE"/>
    <property type="match status" value="1"/>
</dbReference>
<feature type="binding site" evidence="8">
    <location>
        <position position="47"/>
    </location>
    <ligand>
        <name>Mg(2+)</name>
        <dbReference type="ChEBI" id="CHEBI:18420"/>
    </ligand>
</feature>
<feature type="binding site" description="in other chain" evidence="8">
    <location>
        <position position="308"/>
    </location>
    <ligand>
        <name>IMP</name>
        <dbReference type="ChEBI" id="CHEBI:58053"/>
        <note>ligand shared between dimeric partners</note>
    </ligand>
</feature>
<evidence type="ECO:0000256" key="4">
    <source>
        <dbReference type="ARBA" id="ARBA00022741"/>
    </source>
</evidence>
<evidence type="ECO:0000313" key="14">
    <source>
        <dbReference type="Proteomes" id="UP000182200"/>
    </source>
</evidence>
<dbReference type="InterPro" id="IPR018220">
    <property type="entry name" value="Adenylosuccin_syn_GTP-bd"/>
</dbReference>
<dbReference type="InterPro" id="IPR027417">
    <property type="entry name" value="P-loop_NTPase"/>
</dbReference>
<accession>A0A0P1P2R6</accession>
<keyword evidence="7 8" id="KW-0342">GTP-binding</keyword>
<dbReference type="EC" id="6.3.4.4" evidence="8 10"/>
<feature type="active site" description="Proton acceptor" evidence="8">
    <location>
        <position position="20"/>
    </location>
</feature>
<comment type="function">
    <text evidence="8">Plays an important role in the de novo pathway of purine nucleotide biosynthesis. Catalyzes the first committed step in the biosynthesis of AMP from IMP.</text>
</comment>
<dbReference type="OrthoDB" id="9807553at2"/>
<evidence type="ECO:0000256" key="8">
    <source>
        <dbReference type="HAMAP-Rule" id="MF_00011"/>
    </source>
</evidence>
<dbReference type="Gene3D" id="1.10.300.10">
    <property type="entry name" value="Adenylosuccinate Synthetase, subunit A, domain 2"/>
    <property type="match status" value="1"/>
</dbReference>
<dbReference type="Proteomes" id="UP000182200">
    <property type="component" value="Unassembled WGS sequence"/>
</dbReference>
<dbReference type="GO" id="GO:0004019">
    <property type="term" value="F:adenylosuccinate synthase activity"/>
    <property type="evidence" value="ECO:0007669"/>
    <property type="project" value="UniProtKB-UniRule"/>
</dbReference>
<dbReference type="NCBIfam" id="NF002223">
    <property type="entry name" value="PRK01117.1"/>
    <property type="match status" value="1"/>
</dbReference>
<dbReference type="GO" id="GO:0005525">
    <property type="term" value="F:GTP binding"/>
    <property type="evidence" value="ECO:0007669"/>
    <property type="project" value="UniProtKB-UniRule"/>
</dbReference>
<dbReference type="Gene3D" id="3.40.440.10">
    <property type="entry name" value="Adenylosuccinate Synthetase, subunit A, domain 1"/>
    <property type="match status" value="1"/>
</dbReference>
<proteinExistence type="inferred from homology"/>
<dbReference type="Gene3D" id="3.90.170.10">
    <property type="entry name" value="Adenylosuccinate Synthetase, subunit A, domain 3"/>
    <property type="match status" value="1"/>
</dbReference>
<evidence type="ECO:0000256" key="7">
    <source>
        <dbReference type="ARBA" id="ARBA00023134"/>
    </source>
</evidence>
<comment type="subunit">
    <text evidence="1 8">Homodimer.</text>
</comment>
<dbReference type="GO" id="GO:0046040">
    <property type="term" value="P:IMP metabolic process"/>
    <property type="evidence" value="ECO:0007669"/>
    <property type="project" value="TreeGrafter"/>
</dbReference>
<dbReference type="PROSITE" id="PS00513">
    <property type="entry name" value="ADENYLOSUCCIN_SYN_2"/>
    <property type="match status" value="1"/>
</dbReference>
<feature type="binding site" description="in other chain" evidence="8">
    <location>
        <position position="244"/>
    </location>
    <ligand>
        <name>IMP</name>
        <dbReference type="ChEBI" id="CHEBI:58053"/>
        <note>ligand shared between dimeric partners</note>
    </ligand>
</feature>
<protein>
    <recommendedName>
        <fullName evidence="8 10">Adenylosuccinate synthetase</fullName>
        <shortName evidence="8">AMPSase</shortName>
        <shortName evidence="8">AdSS</shortName>
        <ecNumber evidence="8 10">6.3.4.4</ecNumber>
    </recommendedName>
    <alternativeName>
        <fullName evidence="8">IMP--aspartate ligase</fullName>
    </alternativeName>
</protein>
<dbReference type="Pfam" id="PF00709">
    <property type="entry name" value="Adenylsucc_synt"/>
    <property type="match status" value="1"/>
</dbReference>
<dbReference type="FunFam" id="1.10.300.10:FF:000001">
    <property type="entry name" value="Adenylosuccinate synthetase"/>
    <property type="match status" value="1"/>
</dbReference>
<dbReference type="AlphaFoldDB" id="A0A0P1LYE1"/>
<dbReference type="FunFam" id="3.90.170.10:FF:000001">
    <property type="entry name" value="Adenylosuccinate synthetase"/>
    <property type="match status" value="1"/>
</dbReference>
<feature type="binding site" evidence="8">
    <location>
        <position position="148"/>
    </location>
    <ligand>
        <name>IMP</name>
        <dbReference type="ChEBI" id="CHEBI:58053"/>
        <note>ligand shared between dimeric partners</note>
    </ligand>
</feature>
<dbReference type="SUPFAM" id="SSF52540">
    <property type="entry name" value="P-loop containing nucleoside triphosphate hydrolases"/>
    <property type="match status" value="1"/>
</dbReference>
<dbReference type="RefSeq" id="WP_075427307.1">
    <property type="nucleotide sequence ID" value="NZ_CZVI01000002.1"/>
</dbReference>
<dbReference type="UniPathway" id="UPA00075">
    <property type="reaction ID" value="UER00335"/>
</dbReference>
<accession>A0A0P1LYE1</accession>
<evidence type="ECO:0000256" key="9">
    <source>
        <dbReference type="PROSITE-ProRule" id="PRU10134"/>
    </source>
</evidence>
<dbReference type="STRING" id="1633631.GCA_001442925_00841"/>
<dbReference type="SMART" id="SM00788">
    <property type="entry name" value="Adenylsucc_synt"/>
    <property type="match status" value="1"/>
</dbReference>
<feature type="binding site" evidence="8">
    <location>
        <begin position="336"/>
        <end position="338"/>
    </location>
    <ligand>
        <name>GTP</name>
        <dbReference type="ChEBI" id="CHEBI:37565"/>
    </ligand>
</feature>
<evidence type="ECO:0000256" key="10">
    <source>
        <dbReference type="RuleBase" id="RU000520"/>
    </source>
</evidence>
<accession>A0A0N7MSL5</accession>
<evidence type="ECO:0000256" key="5">
    <source>
        <dbReference type="ARBA" id="ARBA00022755"/>
    </source>
</evidence>
<evidence type="ECO:0000313" key="12">
    <source>
        <dbReference type="EMBL" id="CUU03775.1"/>
    </source>
</evidence>
<evidence type="ECO:0000256" key="1">
    <source>
        <dbReference type="ARBA" id="ARBA00011738"/>
    </source>
</evidence>